<proteinExistence type="predicted"/>
<dbReference type="EMBL" id="QGKV02000297">
    <property type="protein sequence ID" value="KAF3610421.1"/>
    <property type="molecule type" value="Genomic_DNA"/>
</dbReference>
<evidence type="ECO:0000313" key="2">
    <source>
        <dbReference type="Proteomes" id="UP000266723"/>
    </source>
</evidence>
<organism evidence="1 2">
    <name type="scientific">Brassica cretica</name>
    <name type="common">Mustard</name>
    <dbReference type="NCBI Taxonomy" id="69181"/>
    <lineage>
        <taxon>Eukaryota</taxon>
        <taxon>Viridiplantae</taxon>
        <taxon>Streptophyta</taxon>
        <taxon>Embryophyta</taxon>
        <taxon>Tracheophyta</taxon>
        <taxon>Spermatophyta</taxon>
        <taxon>Magnoliopsida</taxon>
        <taxon>eudicotyledons</taxon>
        <taxon>Gunneridae</taxon>
        <taxon>Pentapetalae</taxon>
        <taxon>rosids</taxon>
        <taxon>malvids</taxon>
        <taxon>Brassicales</taxon>
        <taxon>Brassicaceae</taxon>
        <taxon>Brassiceae</taxon>
        <taxon>Brassica</taxon>
    </lineage>
</organism>
<protein>
    <submittedName>
        <fullName evidence="1">Uncharacterized protein</fullName>
    </submittedName>
</protein>
<keyword evidence="2" id="KW-1185">Reference proteome</keyword>
<evidence type="ECO:0000313" key="1">
    <source>
        <dbReference type="EMBL" id="KAF3610421.1"/>
    </source>
</evidence>
<reference evidence="1 2" key="1">
    <citation type="journal article" date="2020" name="BMC Genomics">
        <title>Intraspecific diversification of the crop wild relative Brassica cretica Lam. using demographic model selection.</title>
        <authorList>
            <person name="Kioukis A."/>
            <person name="Michalopoulou V.A."/>
            <person name="Briers L."/>
            <person name="Pirintsos S."/>
            <person name="Studholme D.J."/>
            <person name="Pavlidis P."/>
            <person name="Sarris P.F."/>
        </authorList>
    </citation>
    <scope>NUCLEOTIDE SEQUENCE [LARGE SCALE GENOMIC DNA]</scope>
    <source>
        <strain evidence="2">cv. PFS-1207/04</strain>
    </source>
</reference>
<accession>A0ABQ7F432</accession>
<sequence length="145" mass="16064">MVLVFTAHLKAHQHPVHYVGSVYGYGWGSPGRCYQNGSGQDGSGGGGGSSSSMNGMPVFDQYAVNRYFINQTVCPAFVIIFKLKLSQDKAETSSKELVECYGSWTMQWSGNRPRDLEGLNKMKRASWTKCLAATRCKQEARLELK</sequence>
<comment type="caution">
    <text evidence="1">The sequence shown here is derived from an EMBL/GenBank/DDBJ whole genome shotgun (WGS) entry which is preliminary data.</text>
</comment>
<name>A0ABQ7F432_BRACR</name>
<gene>
    <name evidence="1" type="ORF">DY000_02046367</name>
</gene>
<dbReference type="Proteomes" id="UP000266723">
    <property type="component" value="Unassembled WGS sequence"/>
</dbReference>